<protein>
    <submittedName>
        <fullName evidence="3">M15 family metallopeptidase</fullName>
    </submittedName>
</protein>
<accession>A0ABT9B258</accession>
<gene>
    <name evidence="3" type="ORF">Q5722_07890</name>
</gene>
<dbReference type="Proteomes" id="UP001233314">
    <property type="component" value="Unassembled WGS sequence"/>
</dbReference>
<keyword evidence="4" id="KW-1185">Reference proteome</keyword>
<dbReference type="InterPro" id="IPR039561">
    <property type="entry name" value="Peptidase_M15C"/>
</dbReference>
<dbReference type="SUPFAM" id="SSF55166">
    <property type="entry name" value="Hedgehog/DD-peptidase"/>
    <property type="match status" value="1"/>
</dbReference>
<dbReference type="Gene3D" id="3.30.1380.10">
    <property type="match status" value="1"/>
</dbReference>
<dbReference type="Pfam" id="PF13539">
    <property type="entry name" value="Peptidase_M15_4"/>
    <property type="match status" value="1"/>
</dbReference>
<evidence type="ECO:0000256" key="1">
    <source>
        <dbReference type="SAM" id="SignalP"/>
    </source>
</evidence>
<feature type="chain" id="PRO_5046748070" evidence="1">
    <location>
        <begin position="23"/>
        <end position="401"/>
    </location>
</feature>
<evidence type="ECO:0000313" key="3">
    <source>
        <dbReference type="EMBL" id="MDO7868288.1"/>
    </source>
</evidence>
<keyword evidence="1" id="KW-0732">Signal</keyword>
<evidence type="ECO:0000259" key="2">
    <source>
        <dbReference type="Pfam" id="PF13539"/>
    </source>
</evidence>
<evidence type="ECO:0000313" key="4">
    <source>
        <dbReference type="Proteomes" id="UP001233314"/>
    </source>
</evidence>
<feature type="domain" description="Peptidase M15C" evidence="2">
    <location>
        <begin position="337"/>
        <end position="394"/>
    </location>
</feature>
<dbReference type="PROSITE" id="PS51257">
    <property type="entry name" value="PROKAR_LIPOPROTEIN"/>
    <property type="match status" value="1"/>
</dbReference>
<proteinExistence type="predicted"/>
<name>A0ABT9B258_9ACTN</name>
<feature type="signal peptide" evidence="1">
    <location>
        <begin position="1"/>
        <end position="22"/>
    </location>
</feature>
<dbReference type="EMBL" id="JAUQTA010000001">
    <property type="protein sequence ID" value="MDO7868288.1"/>
    <property type="molecule type" value="Genomic_DNA"/>
</dbReference>
<sequence length="401" mass="42250">MARMGRARVGAAVALSLSLALAGCGGGSGKAQPTPTATPKPQVSVPVVSEDHAMPQPPRLVGGNAQPDILIYAAKALSPDMVKRISAIKVGKAKGVTATELFSLASPSIQGQTYNVAAVDPSSYRRFSPAAQQAEIWSRLAAGEMVVKSKGAADQVQSQPNFISIGTGDDARSVHIGAFAPEPPLIDMVVNSKWGADLFDVHDNALLISTGDHTPQSIKKQVEAIVKGTGASIQLLDVATRRGLDPSAVQTAVATGGSIGAEIGTYHYRVVGSQVIPDASWVAAHIRTEVMPIVGTVSCDKVMLLQLRAALNELIQRGLDKYIHTTAGCFNARFIAGTTSLSNHAFGMAIDFDAPQNARGTAGQIPPAVVQVFKDWGFAWGGDWHYTDPMHFELVRIMKVV</sequence>
<comment type="caution">
    <text evidence="3">The sequence shown here is derived from an EMBL/GenBank/DDBJ whole genome shotgun (WGS) entry which is preliminary data.</text>
</comment>
<reference evidence="3 4" key="1">
    <citation type="submission" date="2023-07" db="EMBL/GenBank/DDBJ databases">
        <title>Nocardioides sp. nov WY-20 isolated from soil.</title>
        <authorList>
            <person name="Liu B."/>
            <person name="Wan Y."/>
        </authorList>
    </citation>
    <scope>NUCLEOTIDE SEQUENCE [LARGE SCALE GENOMIC DNA]</scope>
    <source>
        <strain evidence="3 4">WY-20</strain>
    </source>
</reference>
<dbReference type="RefSeq" id="WP_305027662.1">
    <property type="nucleotide sequence ID" value="NZ_JAUQTA010000001.1"/>
</dbReference>
<organism evidence="3 4">
    <name type="scientific">Nocardioides jiangxiensis</name>
    <dbReference type="NCBI Taxonomy" id="3064524"/>
    <lineage>
        <taxon>Bacteria</taxon>
        <taxon>Bacillati</taxon>
        <taxon>Actinomycetota</taxon>
        <taxon>Actinomycetes</taxon>
        <taxon>Propionibacteriales</taxon>
        <taxon>Nocardioidaceae</taxon>
        <taxon>Nocardioides</taxon>
    </lineage>
</organism>
<dbReference type="InterPro" id="IPR009045">
    <property type="entry name" value="Zn_M74/Hedgehog-like"/>
</dbReference>